<reference evidence="1 2" key="1">
    <citation type="journal article" date="2007" name="Nature">
        <title>Evolution of genes and genomes on the Drosophila phylogeny.</title>
        <authorList>
            <consortium name="Drosophila 12 Genomes Consortium"/>
            <person name="Clark A.G."/>
            <person name="Eisen M.B."/>
            <person name="Smith D.R."/>
            <person name="Bergman C.M."/>
            <person name="Oliver B."/>
            <person name="Markow T.A."/>
            <person name="Kaufman T.C."/>
            <person name="Kellis M."/>
            <person name="Gelbart W."/>
            <person name="Iyer V.N."/>
            <person name="Pollard D.A."/>
            <person name="Sackton T.B."/>
            <person name="Larracuente A.M."/>
            <person name="Singh N.D."/>
            <person name="Abad J.P."/>
            <person name="Abt D.N."/>
            <person name="Adryan B."/>
            <person name="Aguade M."/>
            <person name="Akashi H."/>
            <person name="Anderson W.W."/>
            <person name="Aquadro C.F."/>
            <person name="Ardell D.H."/>
            <person name="Arguello R."/>
            <person name="Artieri C.G."/>
            <person name="Barbash D.A."/>
            <person name="Barker D."/>
            <person name="Barsanti P."/>
            <person name="Batterham P."/>
            <person name="Batzoglou S."/>
            <person name="Begun D."/>
            <person name="Bhutkar A."/>
            <person name="Blanco E."/>
            <person name="Bosak S.A."/>
            <person name="Bradley R.K."/>
            <person name="Brand A.D."/>
            <person name="Brent M.R."/>
            <person name="Brooks A.N."/>
            <person name="Brown R.H."/>
            <person name="Butlin R.K."/>
            <person name="Caggese C."/>
            <person name="Calvi B.R."/>
            <person name="Bernardo de Carvalho A."/>
            <person name="Caspi A."/>
            <person name="Castrezana S."/>
            <person name="Celniker S.E."/>
            <person name="Chang J.L."/>
            <person name="Chapple C."/>
            <person name="Chatterji S."/>
            <person name="Chinwalla A."/>
            <person name="Civetta A."/>
            <person name="Clifton S.W."/>
            <person name="Comeron J.M."/>
            <person name="Costello J.C."/>
            <person name="Coyne J.A."/>
            <person name="Daub J."/>
            <person name="David R.G."/>
            <person name="Delcher A.L."/>
            <person name="Delehaunty K."/>
            <person name="Do C.B."/>
            <person name="Ebling H."/>
            <person name="Edwards K."/>
            <person name="Eickbush T."/>
            <person name="Evans J.D."/>
            <person name="Filipski A."/>
            <person name="Findeiss S."/>
            <person name="Freyhult E."/>
            <person name="Fulton L."/>
            <person name="Fulton R."/>
            <person name="Garcia A.C."/>
            <person name="Gardiner A."/>
            <person name="Garfield D.A."/>
            <person name="Garvin B.E."/>
            <person name="Gibson G."/>
            <person name="Gilbert D."/>
            <person name="Gnerre S."/>
            <person name="Godfrey J."/>
            <person name="Good R."/>
            <person name="Gotea V."/>
            <person name="Gravely B."/>
            <person name="Greenberg A.J."/>
            <person name="Griffiths-Jones S."/>
            <person name="Gross S."/>
            <person name="Guigo R."/>
            <person name="Gustafson E.A."/>
            <person name="Haerty W."/>
            <person name="Hahn M.W."/>
            <person name="Halligan D.L."/>
            <person name="Halpern A.L."/>
            <person name="Halter G.M."/>
            <person name="Han M.V."/>
            <person name="Heger A."/>
            <person name="Hillier L."/>
            <person name="Hinrichs A.S."/>
            <person name="Holmes I."/>
            <person name="Hoskins R.A."/>
            <person name="Hubisz M.J."/>
            <person name="Hultmark D."/>
            <person name="Huntley M.A."/>
            <person name="Jaffe D.B."/>
            <person name="Jagadeeshan S."/>
            <person name="Jeck W.R."/>
            <person name="Johnson J."/>
            <person name="Jones C.D."/>
            <person name="Jordan W.C."/>
            <person name="Karpen G.H."/>
            <person name="Kataoka E."/>
            <person name="Keightley P.D."/>
            <person name="Kheradpour P."/>
            <person name="Kirkness E.F."/>
            <person name="Koerich L.B."/>
            <person name="Kristiansen K."/>
            <person name="Kudrna D."/>
            <person name="Kulathinal R.J."/>
            <person name="Kumar S."/>
            <person name="Kwok R."/>
            <person name="Lander E."/>
            <person name="Langley C.H."/>
            <person name="Lapoint R."/>
            <person name="Lazzaro B.P."/>
            <person name="Lee S.J."/>
            <person name="Levesque L."/>
            <person name="Li R."/>
            <person name="Lin C.F."/>
            <person name="Lin M.F."/>
            <person name="Lindblad-Toh K."/>
            <person name="Llopart A."/>
            <person name="Long M."/>
            <person name="Low L."/>
            <person name="Lozovsky E."/>
            <person name="Lu J."/>
            <person name="Luo M."/>
            <person name="Machado C.A."/>
            <person name="Makalowski W."/>
            <person name="Marzo M."/>
            <person name="Matsuda M."/>
            <person name="Matzkin L."/>
            <person name="McAllister B."/>
            <person name="McBride C.S."/>
            <person name="McKernan B."/>
            <person name="McKernan K."/>
            <person name="Mendez-Lago M."/>
            <person name="Minx P."/>
            <person name="Mollenhauer M.U."/>
            <person name="Montooth K."/>
            <person name="Mount S.M."/>
            <person name="Mu X."/>
            <person name="Myers E."/>
            <person name="Negre B."/>
            <person name="Newfeld S."/>
            <person name="Nielsen R."/>
            <person name="Noor M.A."/>
            <person name="O'Grady P."/>
            <person name="Pachter L."/>
            <person name="Papaceit M."/>
            <person name="Parisi M.J."/>
            <person name="Parisi M."/>
            <person name="Parts L."/>
            <person name="Pedersen J.S."/>
            <person name="Pesole G."/>
            <person name="Phillippy A.M."/>
            <person name="Ponting C.P."/>
            <person name="Pop M."/>
            <person name="Porcelli D."/>
            <person name="Powell J.R."/>
            <person name="Prohaska S."/>
            <person name="Pruitt K."/>
            <person name="Puig M."/>
            <person name="Quesneville H."/>
            <person name="Ram K.R."/>
            <person name="Rand D."/>
            <person name="Rasmussen M.D."/>
            <person name="Reed L.K."/>
            <person name="Reenan R."/>
            <person name="Reily A."/>
            <person name="Remington K.A."/>
            <person name="Rieger T.T."/>
            <person name="Ritchie M.G."/>
            <person name="Robin C."/>
            <person name="Rogers Y.H."/>
            <person name="Rohde C."/>
            <person name="Rozas J."/>
            <person name="Rubenfield M.J."/>
            <person name="Ruiz A."/>
            <person name="Russo S."/>
            <person name="Salzberg S.L."/>
            <person name="Sanchez-Gracia A."/>
            <person name="Saranga D.J."/>
            <person name="Sato H."/>
            <person name="Schaeffer S.W."/>
            <person name="Schatz M.C."/>
            <person name="Schlenke T."/>
            <person name="Schwartz R."/>
            <person name="Segarra C."/>
            <person name="Singh R.S."/>
            <person name="Sirot L."/>
            <person name="Sirota M."/>
            <person name="Sisneros N.B."/>
            <person name="Smith C.D."/>
            <person name="Smith T.F."/>
            <person name="Spieth J."/>
            <person name="Stage D.E."/>
            <person name="Stark A."/>
            <person name="Stephan W."/>
            <person name="Strausberg R.L."/>
            <person name="Strempel S."/>
            <person name="Sturgill D."/>
            <person name="Sutton G."/>
            <person name="Sutton G.G."/>
            <person name="Tao W."/>
            <person name="Teichmann S."/>
            <person name="Tobari Y.N."/>
            <person name="Tomimura Y."/>
            <person name="Tsolas J.M."/>
            <person name="Valente V.L."/>
            <person name="Venter E."/>
            <person name="Venter J.C."/>
            <person name="Vicario S."/>
            <person name="Vieira F.G."/>
            <person name="Vilella A.J."/>
            <person name="Villasante A."/>
            <person name="Walenz B."/>
            <person name="Wang J."/>
            <person name="Wasserman M."/>
            <person name="Watts T."/>
            <person name="Wilson D."/>
            <person name="Wilson R.K."/>
            <person name="Wing R.A."/>
            <person name="Wolfner M.F."/>
            <person name="Wong A."/>
            <person name="Wong G.K."/>
            <person name="Wu C.I."/>
            <person name="Wu G."/>
            <person name="Yamamoto D."/>
            <person name="Yang H.P."/>
            <person name="Yang S.P."/>
            <person name="Yorke J.A."/>
            <person name="Yoshida K."/>
            <person name="Zdobnov E."/>
            <person name="Zhang P."/>
            <person name="Zhang Y."/>
            <person name="Zimin A.V."/>
            <person name="Baldwin J."/>
            <person name="Abdouelleil A."/>
            <person name="Abdulkadir J."/>
            <person name="Abebe A."/>
            <person name="Abera B."/>
            <person name="Abreu J."/>
            <person name="Acer S.C."/>
            <person name="Aftuck L."/>
            <person name="Alexander A."/>
            <person name="An P."/>
            <person name="Anderson E."/>
            <person name="Anderson S."/>
            <person name="Arachi H."/>
            <person name="Azer M."/>
            <person name="Bachantsang P."/>
            <person name="Barry A."/>
            <person name="Bayul T."/>
            <person name="Berlin A."/>
            <person name="Bessette D."/>
            <person name="Bloom T."/>
            <person name="Blye J."/>
            <person name="Boguslavskiy L."/>
            <person name="Bonnet C."/>
            <person name="Boukhgalter B."/>
            <person name="Bourzgui I."/>
            <person name="Brown A."/>
            <person name="Cahill P."/>
            <person name="Channer S."/>
            <person name="Cheshatsang Y."/>
            <person name="Chuda L."/>
            <person name="Citroen M."/>
            <person name="Collymore A."/>
            <person name="Cooke P."/>
            <person name="Costello M."/>
            <person name="D'Aco K."/>
            <person name="Daza R."/>
            <person name="De Haan G."/>
            <person name="DeGray S."/>
            <person name="DeMaso C."/>
            <person name="Dhargay N."/>
            <person name="Dooley K."/>
            <person name="Dooley E."/>
            <person name="Doricent M."/>
            <person name="Dorje P."/>
            <person name="Dorjee K."/>
            <person name="Dupes A."/>
            <person name="Elong R."/>
            <person name="Falk J."/>
            <person name="Farina A."/>
            <person name="Faro S."/>
            <person name="Ferguson D."/>
            <person name="Fisher S."/>
            <person name="Foley C.D."/>
            <person name="Franke A."/>
            <person name="Friedrich D."/>
            <person name="Gadbois L."/>
            <person name="Gearin G."/>
            <person name="Gearin C.R."/>
            <person name="Giannoukos G."/>
            <person name="Goode T."/>
            <person name="Graham J."/>
            <person name="Grandbois E."/>
            <person name="Grewal S."/>
            <person name="Gyaltsen K."/>
            <person name="Hafez N."/>
            <person name="Hagos B."/>
            <person name="Hall J."/>
            <person name="Henson C."/>
            <person name="Hollinger A."/>
            <person name="Honan T."/>
            <person name="Huard M.D."/>
            <person name="Hughes L."/>
            <person name="Hurhula B."/>
            <person name="Husby M.E."/>
            <person name="Kamat A."/>
            <person name="Kanga B."/>
            <person name="Kashin S."/>
            <person name="Khazanovich D."/>
            <person name="Kisner P."/>
            <person name="Lance K."/>
            <person name="Lara M."/>
            <person name="Lee W."/>
            <person name="Lennon N."/>
            <person name="Letendre F."/>
            <person name="LeVine R."/>
            <person name="Lipovsky A."/>
            <person name="Liu X."/>
            <person name="Liu J."/>
            <person name="Liu S."/>
            <person name="Lokyitsang T."/>
            <person name="Lokyitsang Y."/>
            <person name="Lubonja R."/>
            <person name="Lui A."/>
            <person name="MacDonald P."/>
            <person name="Magnisalis V."/>
            <person name="Maru K."/>
            <person name="Matthews C."/>
            <person name="McCusker W."/>
            <person name="McDonough S."/>
            <person name="Mehta T."/>
            <person name="Meldrim J."/>
            <person name="Meneus L."/>
            <person name="Mihai O."/>
            <person name="Mihalev A."/>
            <person name="Mihova T."/>
            <person name="Mittelman R."/>
            <person name="Mlenga V."/>
            <person name="Montmayeur A."/>
            <person name="Mulrain L."/>
            <person name="Navidi A."/>
            <person name="Naylor J."/>
            <person name="Negash T."/>
            <person name="Nguyen T."/>
            <person name="Nguyen N."/>
            <person name="Nicol R."/>
            <person name="Norbu C."/>
            <person name="Norbu N."/>
            <person name="Novod N."/>
            <person name="O'Neill B."/>
            <person name="Osman S."/>
            <person name="Markiewicz E."/>
            <person name="Oyono O.L."/>
            <person name="Patti C."/>
            <person name="Phunkhang P."/>
            <person name="Pierre F."/>
            <person name="Priest M."/>
            <person name="Raghuraman S."/>
            <person name="Rege F."/>
            <person name="Reyes R."/>
            <person name="Rise C."/>
            <person name="Rogov P."/>
            <person name="Ross K."/>
            <person name="Ryan E."/>
            <person name="Settipalli S."/>
            <person name="Shea T."/>
            <person name="Sherpa N."/>
            <person name="Shi L."/>
            <person name="Shih D."/>
            <person name="Sparrow T."/>
            <person name="Spaulding J."/>
            <person name="Stalker J."/>
            <person name="Stange-Thomann N."/>
            <person name="Stavropoulos S."/>
            <person name="Stone C."/>
            <person name="Strader C."/>
            <person name="Tesfaye S."/>
            <person name="Thomson T."/>
            <person name="Thoulutsang Y."/>
            <person name="Thoulutsang D."/>
            <person name="Topham K."/>
            <person name="Topping I."/>
            <person name="Tsamla T."/>
            <person name="Vassiliev H."/>
            <person name="Vo A."/>
            <person name="Wangchuk T."/>
            <person name="Wangdi T."/>
            <person name="Weiand M."/>
            <person name="Wilkinson J."/>
            <person name="Wilson A."/>
            <person name="Yadav S."/>
            <person name="Young G."/>
            <person name="Yu Q."/>
            <person name="Zembek L."/>
            <person name="Zhong D."/>
            <person name="Zimmer A."/>
            <person name="Zwirko Z."/>
            <person name="Jaffe D.B."/>
            <person name="Alvarez P."/>
            <person name="Brockman W."/>
            <person name="Butler J."/>
            <person name="Chin C."/>
            <person name="Gnerre S."/>
            <person name="Grabherr M."/>
            <person name="Kleber M."/>
            <person name="Mauceli E."/>
            <person name="MacCallum I."/>
        </authorList>
    </citation>
    <scope>NUCLEOTIDE SEQUENCE [LARGE SCALE GENOMIC DNA]</scope>
    <source>
        <strain evidence="2">Rob3c / Tucson 14021-0248.25</strain>
    </source>
</reference>
<dbReference type="Proteomes" id="UP000001292">
    <property type="component" value="Unassembled WGS sequence"/>
</dbReference>
<dbReference type="HOGENOM" id="CLU_3052586_0_0_1"/>
<keyword evidence="2" id="KW-1185">Reference proteome</keyword>
<name>B4IPV6_DROSE</name>
<proteinExistence type="predicted"/>
<protein>
    <submittedName>
        <fullName evidence="1">GM19586</fullName>
    </submittedName>
</protein>
<organism evidence="2">
    <name type="scientific">Drosophila sechellia</name>
    <name type="common">Fruit fly</name>
    <dbReference type="NCBI Taxonomy" id="7238"/>
    <lineage>
        <taxon>Eukaryota</taxon>
        <taxon>Metazoa</taxon>
        <taxon>Ecdysozoa</taxon>
        <taxon>Arthropoda</taxon>
        <taxon>Hexapoda</taxon>
        <taxon>Insecta</taxon>
        <taxon>Pterygota</taxon>
        <taxon>Neoptera</taxon>
        <taxon>Endopterygota</taxon>
        <taxon>Diptera</taxon>
        <taxon>Brachycera</taxon>
        <taxon>Muscomorpha</taxon>
        <taxon>Ephydroidea</taxon>
        <taxon>Drosophilidae</taxon>
        <taxon>Drosophila</taxon>
        <taxon>Sophophora</taxon>
    </lineage>
</organism>
<gene>
    <name evidence="1" type="primary">Dsec\GM19586</name>
    <name evidence="1" type="ORF">Dsec_GM19586</name>
</gene>
<dbReference type="EMBL" id="CH683844">
    <property type="protein sequence ID" value="EDW55932.1"/>
    <property type="molecule type" value="Genomic_DNA"/>
</dbReference>
<evidence type="ECO:0000313" key="2">
    <source>
        <dbReference type="Proteomes" id="UP000001292"/>
    </source>
</evidence>
<dbReference type="STRING" id="7238.B4IPV6"/>
<accession>B4IPV6</accession>
<sequence>MRRETAERQRSEALFALKELPVAASAASTPAATPKVIQKYNSQFNPELAKQNML</sequence>
<evidence type="ECO:0000313" key="1">
    <source>
        <dbReference type="EMBL" id="EDW55932.1"/>
    </source>
</evidence>
<dbReference type="AlphaFoldDB" id="B4IPV6"/>